<evidence type="ECO:0000313" key="3">
    <source>
        <dbReference type="Proteomes" id="UP000746503"/>
    </source>
</evidence>
<keyword evidence="3" id="KW-1185">Reference proteome</keyword>
<sequence length="273" mass="28750">MRTPPEQGRGQRPADHAAGGTPQPGRVPPPQETSGGGGAREPRPVADPDGAAAPAPTALPRLHRAVLVSATGAAALAVALHMGATFLHVAPENVLRQEHGPAIRGYLNPEFRQAWNLFAPELPTTDVTLHARATVRDATGEVTTTPWTDVSAPDLAELSSGPLPSRGRHQLRKLWNDIRALGAEDGRVTGHRADDLRAATARIALDRIALPDGEVESIQFRTVTTPIPPPPWASVQPGGEPVVSEHDSWPLPVGRTSDAGENRGSAPQPEAGR</sequence>
<feature type="compositionally biased region" description="Low complexity" evidence="1">
    <location>
        <begin position="47"/>
        <end position="56"/>
    </location>
</feature>
<gene>
    <name evidence="2" type="ORF">HCJ92_00315</name>
</gene>
<evidence type="ECO:0000256" key="1">
    <source>
        <dbReference type="SAM" id="MobiDB-lite"/>
    </source>
</evidence>
<protein>
    <submittedName>
        <fullName evidence="2">Uncharacterized protein</fullName>
    </submittedName>
</protein>
<comment type="caution">
    <text evidence="2">The sequence shown here is derived from an EMBL/GenBank/DDBJ whole genome shotgun (WGS) entry which is preliminary data.</text>
</comment>
<name>A0ABX1AFN7_9ACTN</name>
<dbReference type="InterPro" id="IPR043857">
    <property type="entry name" value="DUF5819"/>
</dbReference>
<dbReference type="Proteomes" id="UP000746503">
    <property type="component" value="Unassembled WGS sequence"/>
</dbReference>
<accession>A0ABX1AFN7</accession>
<dbReference type="RefSeq" id="WP_167931301.1">
    <property type="nucleotide sequence ID" value="NZ_JAAVJB010000002.1"/>
</dbReference>
<evidence type="ECO:0000313" key="2">
    <source>
        <dbReference type="EMBL" id="NJP64771.1"/>
    </source>
</evidence>
<reference evidence="2 3" key="1">
    <citation type="submission" date="2020-03" db="EMBL/GenBank/DDBJ databases">
        <title>Draft genome of Streptomyces sp. ventii, isolated from the Axial Seamount in the Pacific Ocean, and resequencing of the two type strains Streptomyces lonarensis strain NCL 716 and Streptomyces bohaiensis strain 11A07.</title>
        <authorList>
            <person name="Loughran R.M."/>
            <person name="Pfannmuller K.M."/>
            <person name="Wasson B.J."/>
            <person name="Deadmond M.C."/>
            <person name="Paddock B.E."/>
            <person name="Koyack M.J."/>
            <person name="Gallegos D.A."/>
            <person name="Mitchell E.A."/>
            <person name="Ushijima B."/>
            <person name="Saw J.H."/>
            <person name="Mcphail K.L."/>
            <person name="Videau P."/>
        </authorList>
    </citation>
    <scope>NUCLEOTIDE SEQUENCE [LARGE SCALE GENOMIC DNA]</scope>
    <source>
        <strain evidence="3">5675061</strain>
    </source>
</reference>
<proteinExistence type="predicted"/>
<organism evidence="2 3">
    <name type="scientific">Streptomyces spiramenti</name>
    <dbReference type="NCBI Taxonomy" id="2720606"/>
    <lineage>
        <taxon>Bacteria</taxon>
        <taxon>Bacillati</taxon>
        <taxon>Actinomycetota</taxon>
        <taxon>Actinomycetes</taxon>
        <taxon>Kitasatosporales</taxon>
        <taxon>Streptomycetaceae</taxon>
        <taxon>Streptomyces</taxon>
    </lineage>
</organism>
<feature type="region of interest" description="Disordered" evidence="1">
    <location>
        <begin position="224"/>
        <end position="273"/>
    </location>
</feature>
<feature type="region of interest" description="Disordered" evidence="1">
    <location>
        <begin position="1"/>
        <end position="56"/>
    </location>
</feature>
<dbReference type="EMBL" id="JAAVJB010000002">
    <property type="protein sequence ID" value="NJP64771.1"/>
    <property type="molecule type" value="Genomic_DNA"/>
</dbReference>
<dbReference type="Pfam" id="PF19136">
    <property type="entry name" value="DUF5819"/>
    <property type="match status" value="1"/>
</dbReference>